<organism evidence="2 3">
    <name type="scientific">Leptospira fainei serovar Hurstbridge str. BUT 6</name>
    <dbReference type="NCBI Taxonomy" id="1193011"/>
    <lineage>
        <taxon>Bacteria</taxon>
        <taxon>Pseudomonadati</taxon>
        <taxon>Spirochaetota</taxon>
        <taxon>Spirochaetia</taxon>
        <taxon>Leptospirales</taxon>
        <taxon>Leptospiraceae</taxon>
        <taxon>Leptospira</taxon>
    </lineage>
</organism>
<dbReference type="AlphaFoldDB" id="S3V129"/>
<dbReference type="InterPro" id="IPR016186">
    <property type="entry name" value="C-type_lectin-like/link_sf"/>
</dbReference>
<evidence type="ECO:0000259" key="1">
    <source>
        <dbReference type="Pfam" id="PF07588"/>
    </source>
</evidence>
<sequence>MKLYDFKTLGLLILYAILSVHCNQAKPMQLDSSKSPLGAFLPNIIFALSVTPIQFQSSATVTENSSLVISIASTEKLDSPVTYNLSFSSPIMTISPSSITLSSSSPSATVTVTHGIDNDCLDQNYPLVAIQTDKGLSQTLQVGTADIDKCTFVATNQAQGGIGYFGTFGGVPGADAICASEKPASLPGATTSYKALITVQTGTVVRAITSTANCGLPSTPNCNNNHNWVLATNTRYYGSDALTLLFKTHAQAPIFYFTSGNLTSPLGMGASGGIWTGLKSDWTETASYQCMAIVPTYEEWFPNPYSYYINTAHYGSLSAVDSTSLDTGTAATDCTTVRKNLFCIRQ</sequence>
<name>S3V129_9LEPT</name>
<dbReference type="InterPro" id="IPR011448">
    <property type="entry name" value="DUF1554"/>
</dbReference>
<proteinExistence type="predicted"/>
<dbReference type="InterPro" id="IPR016187">
    <property type="entry name" value="CTDL_fold"/>
</dbReference>
<dbReference type="OrthoDB" id="319691at2"/>
<keyword evidence="3" id="KW-1185">Reference proteome</keyword>
<dbReference type="STRING" id="1193011.LEP1GSC058_3042"/>
<accession>S3V129</accession>
<dbReference type="Pfam" id="PF07588">
    <property type="entry name" value="DUF1554"/>
    <property type="match status" value="1"/>
</dbReference>
<evidence type="ECO:0000313" key="2">
    <source>
        <dbReference type="EMBL" id="EPG74329.1"/>
    </source>
</evidence>
<dbReference type="EMBL" id="AKWZ02000010">
    <property type="protein sequence ID" value="EPG74329.1"/>
    <property type="molecule type" value="Genomic_DNA"/>
</dbReference>
<dbReference type="Gene3D" id="3.10.100.10">
    <property type="entry name" value="Mannose-Binding Protein A, subunit A"/>
    <property type="match status" value="1"/>
</dbReference>
<reference evidence="2" key="1">
    <citation type="submission" date="2013-04" db="EMBL/GenBank/DDBJ databases">
        <authorList>
            <person name="Harkins D.M."/>
            <person name="Durkin A.S."/>
            <person name="Selengut J.D."/>
            <person name="Sanka R."/>
            <person name="DePew J."/>
            <person name="Purushe J."/>
            <person name="Ahmed A."/>
            <person name="van der Linden H."/>
            <person name="Goris M.G.A."/>
            <person name="Hartskeerl R.A."/>
            <person name="Vinetz J.M."/>
            <person name="Sutton G.G."/>
            <person name="Nelson W.C."/>
            <person name="Fouts D.E."/>
        </authorList>
    </citation>
    <scope>NUCLEOTIDE SEQUENCE [LARGE SCALE GENOMIC DNA]</scope>
    <source>
        <strain evidence="2">BUT 6</strain>
    </source>
</reference>
<evidence type="ECO:0000313" key="3">
    <source>
        <dbReference type="Proteomes" id="UP000014540"/>
    </source>
</evidence>
<protein>
    <submittedName>
        <fullName evidence="2">PF07588 family protein</fullName>
    </submittedName>
</protein>
<feature type="domain" description="DUF1554" evidence="1">
    <location>
        <begin position="163"/>
        <end position="291"/>
    </location>
</feature>
<dbReference type="SUPFAM" id="SSF56436">
    <property type="entry name" value="C-type lectin-like"/>
    <property type="match status" value="1"/>
</dbReference>
<comment type="caution">
    <text evidence="2">The sequence shown here is derived from an EMBL/GenBank/DDBJ whole genome shotgun (WGS) entry which is preliminary data.</text>
</comment>
<dbReference type="RefSeq" id="WP_016550784.1">
    <property type="nucleotide sequence ID" value="NZ_AKWZ02000010.1"/>
</dbReference>
<dbReference type="Proteomes" id="UP000014540">
    <property type="component" value="Unassembled WGS sequence"/>
</dbReference>
<gene>
    <name evidence="2" type="ORF">LEP1GSC058_3042</name>
</gene>